<reference evidence="3" key="2">
    <citation type="submission" date="2020-09" db="EMBL/GenBank/DDBJ databases">
        <authorList>
            <person name="Sun Q."/>
            <person name="Zhou Y."/>
        </authorList>
    </citation>
    <scope>NUCLEOTIDE SEQUENCE</scope>
    <source>
        <strain evidence="3">CGMCC 1.12827</strain>
    </source>
</reference>
<protein>
    <submittedName>
        <fullName evidence="3">L-gulonolactone oxidase</fullName>
    </submittedName>
</protein>
<keyword evidence="1" id="KW-0560">Oxidoreductase</keyword>
<dbReference type="PANTHER" id="PTHR43762:SF1">
    <property type="entry name" value="D-ARABINONO-1,4-LACTONE OXIDASE"/>
    <property type="match status" value="1"/>
</dbReference>
<dbReference type="InterPro" id="IPR016166">
    <property type="entry name" value="FAD-bd_PCMH"/>
</dbReference>
<dbReference type="InterPro" id="IPR036318">
    <property type="entry name" value="FAD-bd_PCMH-like_sf"/>
</dbReference>
<dbReference type="InterPro" id="IPR016167">
    <property type="entry name" value="FAD-bd_PCMH_sub1"/>
</dbReference>
<dbReference type="InterPro" id="IPR016171">
    <property type="entry name" value="Vanillyl_alc_oxidase_C-sub2"/>
</dbReference>
<reference evidence="3" key="1">
    <citation type="journal article" date="2014" name="Int. J. Syst. Evol. Microbiol.">
        <title>Complete genome sequence of Corynebacterium casei LMG S-19264T (=DSM 44701T), isolated from a smear-ripened cheese.</title>
        <authorList>
            <consortium name="US DOE Joint Genome Institute (JGI-PGF)"/>
            <person name="Walter F."/>
            <person name="Albersmeier A."/>
            <person name="Kalinowski J."/>
            <person name="Ruckert C."/>
        </authorList>
    </citation>
    <scope>NUCLEOTIDE SEQUENCE</scope>
    <source>
        <strain evidence="3">CGMCC 1.12827</strain>
    </source>
</reference>
<sequence>MFSVTVTSPSTPWRNWGRTESVVPRAVATPADTAEVASIIGGAIERGLTVKPVGAGHSFTGIAVAPGVQLNMSKMRGLVHADTATGRVTLRAGTHLHEIPALLAPYGLAMANLGDVDRQTIAGATSTGTHGTGAGFGGIATQIRGVTLVDGTGTEVRVTDDEPELLAAAALGLGALGVLTEITLQCVPTFRIRADEGTGHVDEVLDSFLDNVAAHDHYEFYWFPHTTATMTKTNTRLPADAQIEGPSRLRRFLDDEVLSNRVLGVVCALDARIPALTPTMNTVVGNALSPRTFVADSHDVFISARRVHFREMEYSIPLEEVPDAVREVRSMIDRRGYRVSFPIEVRAAAADSLMLSTATGRASGYVAVHRYVGDAPDGYFDDVEHIMMGHGGRPHWGKLHTRGSDYLRAQYPRFDEFVSIRDKFDPQRVFANRYLERVLGA</sequence>
<dbReference type="NCBIfam" id="TIGR01679">
    <property type="entry name" value="bact_FAD_ox"/>
    <property type="match status" value="1"/>
</dbReference>
<dbReference type="PIRSF" id="PIRSF000136">
    <property type="entry name" value="LGO_GLO"/>
    <property type="match status" value="1"/>
</dbReference>
<dbReference type="Pfam" id="PF04030">
    <property type="entry name" value="ALO"/>
    <property type="match status" value="1"/>
</dbReference>
<dbReference type="SUPFAM" id="SSF56176">
    <property type="entry name" value="FAD-binding/transporter-associated domain-like"/>
    <property type="match status" value="1"/>
</dbReference>
<keyword evidence="4" id="KW-1185">Reference proteome</keyword>
<dbReference type="InterPro" id="IPR010031">
    <property type="entry name" value="FAD_lactone_oxidase-like"/>
</dbReference>
<feature type="domain" description="FAD-binding PCMH-type" evidence="2">
    <location>
        <begin position="20"/>
        <end position="189"/>
    </location>
</feature>
<evidence type="ECO:0000259" key="2">
    <source>
        <dbReference type="PROSITE" id="PS51387"/>
    </source>
</evidence>
<proteinExistence type="predicted"/>
<evidence type="ECO:0000313" key="3">
    <source>
        <dbReference type="EMBL" id="GGB29533.1"/>
    </source>
</evidence>
<dbReference type="PROSITE" id="PS51387">
    <property type="entry name" value="FAD_PCMH"/>
    <property type="match status" value="1"/>
</dbReference>
<dbReference type="InterPro" id="IPR016169">
    <property type="entry name" value="FAD-bd_PCMH_sub2"/>
</dbReference>
<dbReference type="Gene3D" id="3.30.465.10">
    <property type="match status" value="1"/>
</dbReference>
<dbReference type="Proteomes" id="UP000621454">
    <property type="component" value="Unassembled WGS sequence"/>
</dbReference>
<dbReference type="EMBL" id="BMGC01000009">
    <property type="protein sequence ID" value="GGB29533.1"/>
    <property type="molecule type" value="Genomic_DNA"/>
</dbReference>
<gene>
    <name evidence="3" type="ORF">GCM10011489_17090</name>
</gene>
<dbReference type="InterPro" id="IPR006094">
    <property type="entry name" value="Oxid_FAD_bind_N"/>
</dbReference>
<name>A0A916WSU2_9ACTN</name>
<dbReference type="Pfam" id="PF01565">
    <property type="entry name" value="FAD_binding_4"/>
    <property type="match status" value="1"/>
</dbReference>
<organism evidence="3 4">
    <name type="scientific">Gordonia jinhuaensis</name>
    <dbReference type="NCBI Taxonomy" id="1517702"/>
    <lineage>
        <taxon>Bacteria</taxon>
        <taxon>Bacillati</taxon>
        <taxon>Actinomycetota</taxon>
        <taxon>Actinomycetes</taxon>
        <taxon>Mycobacteriales</taxon>
        <taxon>Gordoniaceae</taxon>
        <taxon>Gordonia</taxon>
    </lineage>
</organism>
<dbReference type="GO" id="GO:0003885">
    <property type="term" value="F:D-arabinono-1,4-lactone oxidase activity"/>
    <property type="evidence" value="ECO:0007669"/>
    <property type="project" value="InterPro"/>
</dbReference>
<dbReference type="GO" id="GO:0071949">
    <property type="term" value="F:FAD binding"/>
    <property type="evidence" value="ECO:0007669"/>
    <property type="project" value="InterPro"/>
</dbReference>
<comment type="caution">
    <text evidence="3">The sequence shown here is derived from an EMBL/GenBank/DDBJ whole genome shotgun (WGS) entry which is preliminary data.</text>
</comment>
<dbReference type="GO" id="GO:0080049">
    <property type="term" value="F:L-gulono-1,4-lactone dehydrogenase activity"/>
    <property type="evidence" value="ECO:0007669"/>
    <property type="project" value="TreeGrafter"/>
</dbReference>
<dbReference type="Gene3D" id="1.10.45.10">
    <property type="entry name" value="Vanillyl-alcohol Oxidase, Chain A, domain 4"/>
    <property type="match status" value="1"/>
</dbReference>
<evidence type="ECO:0000256" key="1">
    <source>
        <dbReference type="ARBA" id="ARBA00023002"/>
    </source>
</evidence>
<dbReference type="InterPro" id="IPR007173">
    <property type="entry name" value="ALO_C"/>
</dbReference>
<evidence type="ECO:0000313" key="4">
    <source>
        <dbReference type="Proteomes" id="UP000621454"/>
    </source>
</evidence>
<accession>A0A916WSU2</accession>
<dbReference type="RefSeq" id="WP_188586178.1">
    <property type="nucleotide sequence ID" value="NZ_BMGC01000009.1"/>
</dbReference>
<dbReference type="Gene3D" id="3.30.70.2520">
    <property type="match status" value="1"/>
</dbReference>
<dbReference type="PANTHER" id="PTHR43762">
    <property type="entry name" value="L-GULONOLACTONE OXIDASE"/>
    <property type="match status" value="1"/>
</dbReference>
<dbReference type="GO" id="GO:0016020">
    <property type="term" value="C:membrane"/>
    <property type="evidence" value="ECO:0007669"/>
    <property type="project" value="InterPro"/>
</dbReference>
<dbReference type="Gene3D" id="3.30.43.10">
    <property type="entry name" value="Uridine Diphospho-n-acetylenolpyruvylglucosamine Reductase, domain 2"/>
    <property type="match status" value="1"/>
</dbReference>
<dbReference type="AlphaFoldDB" id="A0A916WSU2"/>